<evidence type="ECO:0000313" key="5">
    <source>
        <dbReference type="Proteomes" id="UP000749559"/>
    </source>
</evidence>
<dbReference type="GO" id="GO:0046872">
    <property type="term" value="F:metal ion binding"/>
    <property type="evidence" value="ECO:0007669"/>
    <property type="project" value="UniProtKB-KW"/>
</dbReference>
<dbReference type="EMBL" id="CAIIXF020000005">
    <property type="protein sequence ID" value="CAH1784828.1"/>
    <property type="molecule type" value="Genomic_DNA"/>
</dbReference>
<dbReference type="OrthoDB" id="10069167at2759"/>
<keyword evidence="5" id="KW-1185">Reference proteome</keyword>
<dbReference type="PANTHER" id="PTHR24211:SF22">
    <property type="entry name" value="TESTIN"/>
    <property type="match status" value="1"/>
</dbReference>
<dbReference type="Proteomes" id="UP000749559">
    <property type="component" value="Unassembled WGS sequence"/>
</dbReference>
<dbReference type="PROSITE" id="PS50023">
    <property type="entry name" value="LIM_DOMAIN_2"/>
    <property type="match status" value="1"/>
</dbReference>
<dbReference type="Gene3D" id="2.10.110.10">
    <property type="entry name" value="Cysteine Rich Protein"/>
    <property type="match status" value="2"/>
</dbReference>
<organism evidence="4 5">
    <name type="scientific">Owenia fusiformis</name>
    <name type="common">Polychaete worm</name>
    <dbReference type="NCBI Taxonomy" id="6347"/>
    <lineage>
        <taxon>Eukaryota</taxon>
        <taxon>Metazoa</taxon>
        <taxon>Spiralia</taxon>
        <taxon>Lophotrochozoa</taxon>
        <taxon>Annelida</taxon>
        <taxon>Polychaeta</taxon>
        <taxon>Sedentaria</taxon>
        <taxon>Canalipalpata</taxon>
        <taxon>Sabellida</taxon>
        <taxon>Oweniida</taxon>
        <taxon>Oweniidae</taxon>
        <taxon>Owenia</taxon>
    </lineage>
</organism>
<dbReference type="SMART" id="SM00132">
    <property type="entry name" value="LIM"/>
    <property type="match status" value="1"/>
</dbReference>
<sequence>CWRCDRPLAGKDYMPFDRKPYCIRCYQSNFGSNCRTCYTKIAPNCQRISLEDYHWHARPECFKCSSCHKDLLNQKIVPKDGMIFCSVDCRSRILSEPVSPRCVRLPSDSSFSND</sequence>
<dbReference type="AlphaFoldDB" id="A0A8J1XFY5"/>
<proteinExistence type="predicted"/>
<evidence type="ECO:0000256" key="2">
    <source>
        <dbReference type="ARBA" id="ARBA00022833"/>
    </source>
</evidence>
<dbReference type="Pfam" id="PF00412">
    <property type="entry name" value="LIM"/>
    <property type="match status" value="1"/>
</dbReference>
<accession>A0A8J1XFY5</accession>
<keyword evidence="2" id="KW-0862">Zinc</keyword>
<dbReference type="InterPro" id="IPR001781">
    <property type="entry name" value="Znf_LIM"/>
</dbReference>
<dbReference type="InterPro" id="IPR047120">
    <property type="entry name" value="Pk/Esn/Tes"/>
</dbReference>
<evidence type="ECO:0000256" key="3">
    <source>
        <dbReference type="ARBA" id="ARBA00023038"/>
    </source>
</evidence>
<gene>
    <name evidence="4" type="ORF">OFUS_LOCUS10960</name>
</gene>
<dbReference type="PANTHER" id="PTHR24211">
    <property type="entry name" value="LIM DOMAIN-CONTAINING PROTEIN"/>
    <property type="match status" value="1"/>
</dbReference>
<dbReference type="SUPFAM" id="SSF57716">
    <property type="entry name" value="Glucocorticoid receptor-like (DNA-binding domain)"/>
    <property type="match status" value="1"/>
</dbReference>
<evidence type="ECO:0000313" key="4">
    <source>
        <dbReference type="EMBL" id="CAH1784828.1"/>
    </source>
</evidence>
<keyword evidence="3" id="KW-0440">LIM domain</keyword>
<protein>
    <submittedName>
        <fullName evidence="4">Uncharacterized protein</fullName>
    </submittedName>
</protein>
<comment type="caution">
    <text evidence="4">The sequence shown here is derived from an EMBL/GenBank/DDBJ whole genome shotgun (WGS) entry which is preliminary data.</text>
</comment>
<name>A0A8J1XFY5_OWEFU</name>
<keyword evidence="1" id="KW-0479">Metal-binding</keyword>
<feature type="non-terminal residue" evidence="4">
    <location>
        <position position="114"/>
    </location>
</feature>
<evidence type="ECO:0000256" key="1">
    <source>
        <dbReference type="ARBA" id="ARBA00022723"/>
    </source>
</evidence>
<reference evidence="4" key="1">
    <citation type="submission" date="2022-03" db="EMBL/GenBank/DDBJ databases">
        <authorList>
            <person name="Martin C."/>
        </authorList>
    </citation>
    <scope>NUCLEOTIDE SEQUENCE</scope>
</reference>